<keyword evidence="1" id="KW-0812">Transmembrane</keyword>
<evidence type="ECO:0000256" key="1">
    <source>
        <dbReference type="SAM" id="Phobius"/>
    </source>
</evidence>
<dbReference type="Proteomes" id="UP000662814">
    <property type="component" value="Chromosome"/>
</dbReference>
<feature type="transmembrane region" description="Helical" evidence="1">
    <location>
        <begin position="76"/>
        <end position="96"/>
    </location>
</feature>
<feature type="transmembrane region" description="Helical" evidence="1">
    <location>
        <begin position="194"/>
        <end position="213"/>
    </location>
</feature>
<reference evidence="2 3" key="1">
    <citation type="submission" date="2020-12" db="EMBL/GenBank/DDBJ databases">
        <title>Microbacterium sp. HY060.</title>
        <authorList>
            <person name="Zhou J."/>
        </authorList>
    </citation>
    <scope>NUCLEOTIDE SEQUENCE [LARGE SCALE GENOMIC DNA]</scope>
    <source>
        <strain evidence="2 3">HY60</strain>
    </source>
</reference>
<feature type="transmembrane region" description="Helical" evidence="1">
    <location>
        <begin position="108"/>
        <end position="124"/>
    </location>
</feature>
<organism evidence="2 3">
    <name type="scientific">Paramicrobacterium chengjingii</name>
    <dbReference type="NCBI Taxonomy" id="2769067"/>
    <lineage>
        <taxon>Bacteria</taxon>
        <taxon>Bacillati</taxon>
        <taxon>Actinomycetota</taxon>
        <taxon>Actinomycetes</taxon>
        <taxon>Micrococcales</taxon>
        <taxon>Microbacteriaceae</taxon>
        <taxon>Paramicrobacterium</taxon>
    </lineage>
</organism>
<gene>
    <name evidence="2" type="ORF">HCR76_05070</name>
</gene>
<accession>A0ABX6YKU1</accession>
<sequence>MTRVDDDGIMSEGSTVHRPLAGLGGQIGMIITDLVVPVAGFYILRGFGIDAVLALILAGLPTVVAIGIRSIKQRKVGALGIFVLAILTGSVLLSFITGSPRFLLAREGWFTGAIGLAFLMSLRFRRPVAFTLARTMIETTKLADRLRPQLWDEMWEESARFRRAWHTSTVLWGAIMIADALVRVVMAYALPVDIVPLITGTLWAVTFVVAQVAQHAYFKRIGLWQLATEFTRAEENSE</sequence>
<evidence type="ECO:0000313" key="2">
    <source>
        <dbReference type="EMBL" id="QPZ39434.1"/>
    </source>
</evidence>
<evidence type="ECO:0000313" key="3">
    <source>
        <dbReference type="Proteomes" id="UP000662814"/>
    </source>
</evidence>
<evidence type="ECO:0008006" key="4">
    <source>
        <dbReference type="Google" id="ProtNLM"/>
    </source>
</evidence>
<dbReference type="RefSeq" id="WP_198248144.1">
    <property type="nucleotide sequence ID" value="NZ_CP061169.1"/>
</dbReference>
<name>A0ABX6YKU1_9MICO</name>
<keyword evidence="1" id="KW-1133">Transmembrane helix</keyword>
<protein>
    <recommendedName>
        <fullName evidence="4">Intracellular septation protein A</fullName>
    </recommendedName>
</protein>
<dbReference type="EMBL" id="CP061169">
    <property type="protein sequence ID" value="QPZ39434.1"/>
    <property type="molecule type" value="Genomic_DNA"/>
</dbReference>
<feature type="transmembrane region" description="Helical" evidence="1">
    <location>
        <begin position="49"/>
        <end position="69"/>
    </location>
</feature>
<feature type="transmembrane region" description="Helical" evidence="1">
    <location>
        <begin position="20"/>
        <end position="43"/>
    </location>
</feature>
<feature type="transmembrane region" description="Helical" evidence="1">
    <location>
        <begin position="170"/>
        <end position="188"/>
    </location>
</feature>
<proteinExistence type="predicted"/>
<dbReference type="NCBIfam" id="NF041646">
    <property type="entry name" value="VC0807_fam"/>
    <property type="match status" value="1"/>
</dbReference>
<keyword evidence="3" id="KW-1185">Reference proteome</keyword>
<keyword evidence="1" id="KW-0472">Membrane</keyword>